<dbReference type="InterPro" id="IPR012337">
    <property type="entry name" value="RNaseH-like_sf"/>
</dbReference>
<dbReference type="EMBL" id="ML994617">
    <property type="protein sequence ID" value="KAF2191468.1"/>
    <property type="molecule type" value="Genomic_DNA"/>
</dbReference>
<dbReference type="AlphaFoldDB" id="A0A6A6EL11"/>
<dbReference type="Proteomes" id="UP000800200">
    <property type="component" value="Unassembled WGS sequence"/>
</dbReference>
<protein>
    <submittedName>
        <fullName evidence="1">Uncharacterized protein</fullName>
    </submittedName>
</protein>
<proteinExistence type="predicted"/>
<feature type="non-terminal residue" evidence="1">
    <location>
        <position position="87"/>
    </location>
</feature>
<sequence>MDNDTRWNSWFATLTVLLKRQQPSQLLGTYYSWQQYVSPDDWDTLKQTAIFLQPFHQVTLETESDLATIDRTLFMMDILIEYCEKSK</sequence>
<gene>
    <name evidence="1" type="ORF">K469DRAFT_533503</name>
</gene>
<evidence type="ECO:0000313" key="2">
    <source>
        <dbReference type="Proteomes" id="UP000800200"/>
    </source>
</evidence>
<reference evidence="1" key="1">
    <citation type="journal article" date="2020" name="Stud. Mycol.">
        <title>101 Dothideomycetes genomes: a test case for predicting lifestyles and emergence of pathogens.</title>
        <authorList>
            <person name="Haridas S."/>
            <person name="Albert R."/>
            <person name="Binder M."/>
            <person name="Bloem J."/>
            <person name="Labutti K."/>
            <person name="Salamov A."/>
            <person name="Andreopoulos B."/>
            <person name="Baker S."/>
            <person name="Barry K."/>
            <person name="Bills G."/>
            <person name="Bluhm B."/>
            <person name="Cannon C."/>
            <person name="Castanera R."/>
            <person name="Culley D."/>
            <person name="Daum C."/>
            <person name="Ezra D."/>
            <person name="Gonzalez J."/>
            <person name="Henrissat B."/>
            <person name="Kuo A."/>
            <person name="Liang C."/>
            <person name="Lipzen A."/>
            <person name="Lutzoni F."/>
            <person name="Magnuson J."/>
            <person name="Mondo S."/>
            <person name="Nolan M."/>
            <person name="Ohm R."/>
            <person name="Pangilinan J."/>
            <person name="Park H.-J."/>
            <person name="Ramirez L."/>
            <person name="Alfaro M."/>
            <person name="Sun H."/>
            <person name="Tritt A."/>
            <person name="Yoshinaga Y."/>
            <person name="Zwiers L.-H."/>
            <person name="Turgeon B."/>
            <person name="Goodwin S."/>
            <person name="Spatafora J."/>
            <person name="Crous P."/>
            <person name="Grigoriev I."/>
        </authorList>
    </citation>
    <scope>NUCLEOTIDE SEQUENCE</scope>
    <source>
        <strain evidence="1">CBS 207.26</strain>
    </source>
</reference>
<dbReference type="SUPFAM" id="SSF53098">
    <property type="entry name" value="Ribonuclease H-like"/>
    <property type="match status" value="1"/>
</dbReference>
<name>A0A6A6EL11_9PEZI</name>
<dbReference type="OrthoDB" id="5080788at2759"/>
<organism evidence="1 2">
    <name type="scientific">Zopfia rhizophila CBS 207.26</name>
    <dbReference type="NCBI Taxonomy" id="1314779"/>
    <lineage>
        <taxon>Eukaryota</taxon>
        <taxon>Fungi</taxon>
        <taxon>Dikarya</taxon>
        <taxon>Ascomycota</taxon>
        <taxon>Pezizomycotina</taxon>
        <taxon>Dothideomycetes</taxon>
        <taxon>Dothideomycetes incertae sedis</taxon>
        <taxon>Zopfiaceae</taxon>
        <taxon>Zopfia</taxon>
    </lineage>
</organism>
<evidence type="ECO:0000313" key="1">
    <source>
        <dbReference type="EMBL" id="KAF2191468.1"/>
    </source>
</evidence>
<keyword evidence="2" id="KW-1185">Reference proteome</keyword>
<accession>A0A6A6EL11</accession>